<sequence length="527" mass="59037">MSLEYSQGQYTGNQPPTYPPHPEAMMTQSAPSYQPQVPPPPNESTKPYRNKEDEQKATFEQQFKIERPRWNDLWAVFLLVAVLGGFMVVSGISIHAYATANSFVGEGIYGSGENFSLNTNTVILFVFVIVIALAFSVGYFMLARAFTKQFLWITGIINIVLGLATAIYYFSEHYYSAAIVFLLFALFGAFCFFSWIGRIPFATLILQTIMDVTRQYPSILMVSLIGSLVVSAFASWFAVTLVAVYVKYNPTADSQTCGTTAGGNCSHATLIGLLIFITFCGYYISEVIKNIIHTTISGVYGSWYFCSRSTQGMPQWPAFGAFKRSMTYSLGSISFGSLLVSIIQLLQQLAALAERLARQDNNWMAVCLIFIIRCFLMVLNWAVRFFNHYAYCYIALYGSAYIPAAKETWKLIKDRGIDALINDCLIDPFLNLGSIFVAYVTALFAYLYLRYTNPPYNSSGNYYAPVVGYSFVIGLQICNIATVPIKSGTATFFTAMARDPDVLRMSYPELYNRIVGLYPKVQERIHS</sequence>
<dbReference type="EMBL" id="MU971348">
    <property type="protein sequence ID" value="KAK9239201.1"/>
    <property type="molecule type" value="Genomic_DNA"/>
</dbReference>
<name>A0ACC3T6A6_LIPKO</name>
<gene>
    <name evidence="1" type="ORF">V1525DRAFT_398821</name>
</gene>
<dbReference type="Proteomes" id="UP001433508">
    <property type="component" value="Unassembled WGS sequence"/>
</dbReference>
<protein>
    <submittedName>
        <fullName evidence="1">Plasma-membrane choline transporter-domain-containing protein</fullName>
    </submittedName>
</protein>
<reference evidence="2" key="1">
    <citation type="journal article" date="2024" name="Front. Bioeng. Biotechnol.">
        <title>Genome-scale model development and genomic sequencing of the oleaginous clade Lipomyces.</title>
        <authorList>
            <person name="Czajka J.J."/>
            <person name="Han Y."/>
            <person name="Kim J."/>
            <person name="Mondo S.J."/>
            <person name="Hofstad B.A."/>
            <person name="Robles A."/>
            <person name="Haridas S."/>
            <person name="Riley R."/>
            <person name="LaButti K."/>
            <person name="Pangilinan J."/>
            <person name="Andreopoulos W."/>
            <person name="Lipzen A."/>
            <person name="Yan J."/>
            <person name="Wang M."/>
            <person name="Ng V."/>
            <person name="Grigoriev I.V."/>
            <person name="Spatafora J.W."/>
            <person name="Magnuson J.K."/>
            <person name="Baker S.E."/>
            <person name="Pomraning K.R."/>
        </authorList>
    </citation>
    <scope>NUCLEOTIDE SEQUENCE [LARGE SCALE GENOMIC DNA]</scope>
    <source>
        <strain evidence="2">CBS 7786</strain>
    </source>
</reference>
<evidence type="ECO:0000313" key="2">
    <source>
        <dbReference type="Proteomes" id="UP001433508"/>
    </source>
</evidence>
<comment type="caution">
    <text evidence="1">The sequence shown here is derived from an EMBL/GenBank/DDBJ whole genome shotgun (WGS) entry which is preliminary data.</text>
</comment>
<proteinExistence type="predicted"/>
<keyword evidence="2" id="KW-1185">Reference proteome</keyword>
<evidence type="ECO:0000313" key="1">
    <source>
        <dbReference type="EMBL" id="KAK9239201.1"/>
    </source>
</evidence>
<accession>A0ACC3T6A6</accession>
<organism evidence="1 2">
    <name type="scientific">Lipomyces kononenkoae</name>
    <name type="common">Yeast</name>
    <dbReference type="NCBI Taxonomy" id="34357"/>
    <lineage>
        <taxon>Eukaryota</taxon>
        <taxon>Fungi</taxon>
        <taxon>Dikarya</taxon>
        <taxon>Ascomycota</taxon>
        <taxon>Saccharomycotina</taxon>
        <taxon>Lipomycetes</taxon>
        <taxon>Lipomycetales</taxon>
        <taxon>Lipomycetaceae</taxon>
        <taxon>Lipomyces</taxon>
    </lineage>
</organism>